<feature type="compositionally biased region" description="Basic and acidic residues" evidence="1">
    <location>
        <begin position="71"/>
        <end position="85"/>
    </location>
</feature>
<sequence>MNTNGVIIPTERDAASIAFEQWKAEYEEYLAAFSQRNANSKVSSQVETSSGVDELEADEVRSVYAFDKDEAADVKSVTNEDAKFDSDDDEEESDSEEDSSDDDDEDDDIWSEKVKVML</sequence>
<feature type="compositionally biased region" description="Acidic residues" evidence="1">
    <location>
        <begin position="86"/>
        <end position="109"/>
    </location>
</feature>
<organism evidence="2 3">
    <name type="scientific">Panagrellus redivivus</name>
    <name type="common">Microworm</name>
    <dbReference type="NCBI Taxonomy" id="6233"/>
    <lineage>
        <taxon>Eukaryota</taxon>
        <taxon>Metazoa</taxon>
        <taxon>Ecdysozoa</taxon>
        <taxon>Nematoda</taxon>
        <taxon>Chromadorea</taxon>
        <taxon>Rhabditida</taxon>
        <taxon>Tylenchina</taxon>
        <taxon>Panagrolaimomorpha</taxon>
        <taxon>Panagrolaimoidea</taxon>
        <taxon>Panagrolaimidae</taxon>
        <taxon>Panagrellus</taxon>
    </lineage>
</organism>
<evidence type="ECO:0000256" key="1">
    <source>
        <dbReference type="SAM" id="MobiDB-lite"/>
    </source>
</evidence>
<keyword evidence="2" id="KW-1185">Reference proteome</keyword>
<protein>
    <submittedName>
        <fullName evidence="3">HMG box domain-containing protein</fullName>
    </submittedName>
</protein>
<reference evidence="3" key="2">
    <citation type="submission" date="2020-10" db="UniProtKB">
        <authorList>
            <consortium name="WormBaseParasite"/>
        </authorList>
    </citation>
    <scope>IDENTIFICATION</scope>
</reference>
<feature type="region of interest" description="Disordered" evidence="1">
    <location>
        <begin position="37"/>
        <end position="58"/>
    </location>
</feature>
<evidence type="ECO:0000313" key="2">
    <source>
        <dbReference type="Proteomes" id="UP000492821"/>
    </source>
</evidence>
<proteinExistence type="predicted"/>
<name>A0A7E4WA26_PANRE</name>
<dbReference type="Proteomes" id="UP000492821">
    <property type="component" value="Unassembled WGS sequence"/>
</dbReference>
<feature type="compositionally biased region" description="Polar residues" evidence="1">
    <location>
        <begin position="37"/>
        <end position="51"/>
    </location>
</feature>
<feature type="region of interest" description="Disordered" evidence="1">
    <location>
        <begin position="71"/>
        <end position="118"/>
    </location>
</feature>
<reference evidence="2" key="1">
    <citation type="journal article" date="2013" name="Genetics">
        <title>The draft genome and transcriptome of Panagrellus redivivus are shaped by the harsh demands of a free-living lifestyle.</title>
        <authorList>
            <person name="Srinivasan J."/>
            <person name="Dillman A.R."/>
            <person name="Macchietto M.G."/>
            <person name="Heikkinen L."/>
            <person name="Lakso M."/>
            <person name="Fracchia K.M."/>
            <person name="Antoshechkin I."/>
            <person name="Mortazavi A."/>
            <person name="Wong G."/>
            <person name="Sternberg P.W."/>
        </authorList>
    </citation>
    <scope>NUCLEOTIDE SEQUENCE [LARGE SCALE GENOMIC DNA]</scope>
    <source>
        <strain evidence="2">MT8872</strain>
    </source>
</reference>
<dbReference type="AlphaFoldDB" id="A0A7E4WA26"/>
<evidence type="ECO:0000313" key="3">
    <source>
        <dbReference type="WBParaSite" id="Pan_g9211.t1"/>
    </source>
</evidence>
<dbReference type="WBParaSite" id="Pan_g9211.t1">
    <property type="protein sequence ID" value="Pan_g9211.t1"/>
    <property type="gene ID" value="Pan_g9211"/>
</dbReference>
<accession>A0A7E4WA26</accession>